<feature type="region of interest" description="Disordered" evidence="1">
    <location>
        <begin position="80"/>
        <end position="104"/>
    </location>
</feature>
<evidence type="ECO:0000313" key="3">
    <source>
        <dbReference type="Proteomes" id="UP000823388"/>
    </source>
</evidence>
<accession>A0A8T0W1M1</accession>
<dbReference type="EMBL" id="CM029039">
    <property type="protein sequence ID" value="KAG2641215.1"/>
    <property type="molecule type" value="Genomic_DNA"/>
</dbReference>
<dbReference type="Proteomes" id="UP000823388">
    <property type="component" value="Chromosome 2K"/>
</dbReference>
<sequence length="104" mass="11483">MRRPATTVSATGMNVQCGRQPPPPSRPALPLALRFNTSHAHIPFHAFPRLGTRRDAQPALIATPRLGTLASMLKYNTLEPKIEGESGRDGSRPSERAVYRWHTS</sequence>
<dbReference type="AlphaFoldDB" id="A0A8T0W1M1"/>
<gene>
    <name evidence="2" type="ORF">PVAP13_2KG166532</name>
</gene>
<reference evidence="2" key="1">
    <citation type="submission" date="2020-05" db="EMBL/GenBank/DDBJ databases">
        <title>WGS assembly of Panicum virgatum.</title>
        <authorList>
            <person name="Lovell J.T."/>
            <person name="Jenkins J."/>
            <person name="Shu S."/>
            <person name="Juenger T.E."/>
            <person name="Schmutz J."/>
        </authorList>
    </citation>
    <scope>NUCLEOTIDE SEQUENCE</scope>
    <source>
        <strain evidence="2">AP13</strain>
    </source>
</reference>
<protein>
    <submittedName>
        <fullName evidence="2">Uncharacterized protein</fullName>
    </submittedName>
</protein>
<evidence type="ECO:0000256" key="1">
    <source>
        <dbReference type="SAM" id="MobiDB-lite"/>
    </source>
</evidence>
<proteinExistence type="predicted"/>
<feature type="compositionally biased region" description="Basic and acidic residues" evidence="1">
    <location>
        <begin position="80"/>
        <end position="98"/>
    </location>
</feature>
<evidence type="ECO:0000313" key="2">
    <source>
        <dbReference type="EMBL" id="KAG2641215.1"/>
    </source>
</evidence>
<comment type="caution">
    <text evidence="2">The sequence shown here is derived from an EMBL/GenBank/DDBJ whole genome shotgun (WGS) entry which is preliminary data.</text>
</comment>
<feature type="compositionally biased region" description="Polar residues" evidence="1">
    <location>
        <begin position="1"/>
        <end position="14"/>
    </location>
</feature>
<feature type="region of interest" description="Disordered" evidence="1">
    <location>
        <begin position="1"/>
        <end position="27"/>
    </location>
</feature>
<organism evidence="2 3">
    <name type="scientific">Panicum virgatum</name>
    <name type="common">Blackwell switchgrass</name>
    <dbReference type="NCBI Taxonomy" id="38727"/>
    <lineage>
        <taxon>Eukaryota</taxon>
        <taxon>Viridiplantae</taxon>
        <taxon>Streptophyta</taxon>
        <taxon>Embryophyta</taxon>
        <taxon>Tracheophyta</taxon>
        <taxon>Spermatophyta</taxon>
        <taxon>Magnoliopsida</taxon>
        <taxon>Liliopsida</taxon>
        <taxon>Poales</taxon>
        <taxon>Poaceae</taxon>
        <taxon>PACMAD clade</taxon>
        <taxon>Panicoideae</taxon>
        <taxon>Panicodae</taxon>
        <taxon>Paniceae</taxon>
        <taxon>Panicinae</taxon>
        <taxon>Panicum</taxon>
        <taxon>Panicum sect. Hiantes</taxon>
    </lineage>
</organism>
<name>A0A8T0W1M1_PANVG</name>
<keyword evidence="3" id="KW-1185">Reference proteome</keyword>